<dbReference type="InterPro" id="IPR036390">
    <property type="entry name" value="WH_DNA-bd_sf"/>
</dbReference>
<dbReference type="InterPro" id="IPR011991">
    <property type="entry name" value="ArsR-like_HTH"/>
</dbReference>
<name>A0A2Z2NR09_9GAMM</name>
<dbReference type="CDD" id="cd00090">
    <property type="entry name" value="HTH_ARSR"/>
    <property type="match status" value="1"/>
</dbReference>
<dbReference type="SUPFAM" id="SSF53335">
    <property type="entry name" value="S-adenosyl-L-methionine-dependent methyltransferases"/>
    <property type="match status" value="1"/>
</dbReference>
<dbReference type="Gene3D" id="1.10.10.10">
    <property type="entry name" value="Winged helix-like DNA-binding domain superfamily/Winged helix DNA-binding domain"/>
    <property type="match status" value="1"/>
</dbReference>
<dbReference type="PANTHER" id="PTHR42912">
    <property type="entry name" value="METHYLTRANSFERASE"/>
    <property type="match status" value="1"/>
</dbReference>
<dbReference type="InterPro" id="IPR013216">
    <property type="entry name" value="Methyltransf_11"/>
</dbReference>
<evidence type="ECO:0000313" key="2">
    <source>
        <dbReference type="EMBL" id="ASJ72431.1"/>
    </source>
</evidence>
<feature type="domain" description="HTH arsR-type" evidence="1">
    <location>
        <begin position="1"/>
        <end position="94"/>
    </location>
</feature>
<dbReference type="SUPFAM" id="SSF46785">
    <property type="entry name" value="Winged helix' DNA-binding domain"/>
    <property type="match status" value="1"/>
</dbReference>
<accession>A0A2Z2NR09</accession>
<dbReference type="EMBL" id="CP018632">
    <property type="protein sequence ID" value="ASJ72431.1"/>
    <property type="molecule type" value="Genomic_DNA"/>
</dbReference>
<sequence length="308" mass="34467">MEVLLAGLRAAGEPTRLRLLALCAHGELSVTELTQILSQSQPRVSRHLKLLVEAGLLTRFREGSLVFYRISESGDSAHLARTLVELLPDDDTELTRDLGRLDQIRHKRAEIAENYFQENAGQWNKIRALHVPEADVEQRLLQLVGTGSIGSFLDIGTGTGRVLELFAAQVERGIGLDLSSEMLAIARTQLERDEFRHLQVRKGDMYNMPIDNESIDVATLHLVLHYSLEPALVITEAARTLTTGGRLFIVDFDAHQEERLRAEHKHQRLGFTDREINQCMVQAGLVPGPVESLMGDPLTVKFWQGVRA</sequence>
<dbReference type="InterPro" id="IPR001845">
    <property type="entry name" value="HTH_ArsR_DNA-bd_dom"/>
</dbReference>
<evidence type="ECO:0000313" key="3">
    <source>
        <dbReference type="Proteomes" id="UP000250079"/>
    </source>
</evidence>
<dbReference type="InterPro" id="IPR036388">
    <property type="entry name" value="WH-like_DNA-bd_sf"/>
</dbReference>
<protein>
    <submittedName>
        <fullName evidence="2">Putative methyltransferase YcgJ</fullName>
        <ecNumber evidence="2">2.1.1.-</ecNumber>
    </submittedName>
</protein>
<dbReference type="PRINTS" id="PR00778">
    <property type="entry name" value="HTHARSR"/>
</dbReference>
<gene>
    <name evidence="2" type="primary">ycgJ</name>
    <name evidence="2" type="ORF">IMCC3135_11705</name>
</gene>
<dbReference type="NCBIfam" id="NF033788">
    <property type="entry name" value="HTH_metalloreg"/>
    <property type="match status" value="1"/>
</dbReference>
<dbReference type="AlphaFoldDB" id="A0A2Z2NR09"/>
<dbReference type="GO" id="GO:0003700">
    <property type="term" value="F:DNA-binding transcription factor activity"/>
    <property type="evidence" value="ECO:0007669"/>
    <property type="project" value="InterPro"/>
</dbReference>
<organism evidence="2 3">
    <name type="scientific">Granulosicoccus antarcticus IMCC3135</name>
    <dbReference type="NCBI Taxonomy" id="1192854"/>
    <lineage>
        <taxon>Bacteria</taxon>
        <taxon>Pseudomonadati</taxon>
        <taxon>Pseudomonadota</taxon>
        <taxon>Gammaproteobacteria</taxon>
        <taxon>Chromatiales</taxon>
        <taxon>Granulosicoccaceae</taxon>
        <taxon>Granulosicoccus</taxon>
    </lineage>
</organism>
<proteinExistence type="predicted"/>
<dbReference type="CDD" id="cd02440">
    <property type="entry name" value="AdoMet_MTases"/>
    <property type="match status" value="1"/>
</dbReference>
<dbReference type="OrthoDB" id="9772751at2"/>
<keyword evidence="2" id="KW-0808">Transferase</keyword>
<dbReference type="GO" id="GO:0008757">
    <property type="term" value="F:S-adenosylmethionine-dependent methyltransferase activity"/>
    <property type="evidence" value="ECO:0007669"/>
    <property type="project" value="InterPro"/>
</dbReference>
<dbReference type="InterPro" id="IPR029063">
    <property type="entry name" value="SAM-dependent_MTases_sf"/>
</dbReference>
<dbReference type="PANTHER" id="PTHR42912:SF93">
    <property type="entry name" value="N6-ADENOSINE-METHYLTRANSFERASE TMT1A"/>
    <property type="match status" value="1"/>
</dbReference>
<dbReference type="Proteomes" id="UP000250079">
    <property type="component" value="Chromosome"/>
</dbReference>
<dbReference type="PROSITE" id="PS50987">
    <property type="entry name" value="HTH_ARSR_2"/>
    <property type="match status" value="1"/>
</dbReference>
<dbReference type="KEGG" id="gai:IMCC3135_11705"/>
<evidence type="ECO:0000259" key="1">
    <source>
        <dbReference type="PROSITE" id="PS50987"/>
    </source>
</evidence>
<keyword evidence="3" id="KW-1185">Reference proteome</keyword>
<dbReference type="RefSeq" id="WP_088917742.1">
    <property type="nucleotide sequence ID" value="NZ_CP018632.1"/>
</dbReference>
<dbReference type="Pfam" id="PF01022">
    <property type="entry name" value="HTH_5"/>
    <property type="match status" value="1"/>
</dbReference>
<dbReference type="EC" id="2.1.1.-" evidence="2"/>
<dbReference type="InterPro" id="IPR050508">
    <property type="entry name" value="Methyltransf_Superfamily"/>
</dbReference>
<reference evidence="2 3" key="1">
    <citation type="submission" date="2016-12" db="EMBL/GenBank/DDBJ databases">
        <authorList>
            <person name="Song W.-J."/>
            <person name="Kurnit D.M."/>
        </authorList>
    </citation>
    <scope>NUCLEOTIDE SEQUENCE [LARGE SCALE GENOMIC DNA]</scope>
    <source>
        <strain evidence="2 3">IMCC3135</strain>
    </source>
</reference>
<dbReference type="GO" id="GO:0032259">
    <property type="term" value="P:methylation"/>
    <property type="evidence" value="ECO:0007669"/>
    <property type="project" value="UniProtKB-KW"/>
</dbReference>
<dbReference type="SMART" id="SM00418">
    <property type="entry name" value="HTH_ARSR"/>
    <property type="match status" value="1"/>
</dbReference>
<dbReference type="Gene3D" id="3.40.50.150">
    <property type="entry name" value="Vaccinia Virus protein VP39"/>
    <property type="match status" value="1"/>
</dbReference>
<dbReference type="Pfam" id="PF08241">
    <property type="entry name" value="Methyltransf_11"/>
    <property type="match status" value="1"/>
</dbReference>
<keyword evidence="2" id="KW-0489">Methyltransferase</keyword>